<proteinExistence type="predicted"/>
<accession>A0A255H2W6</accession>
<dbReference type="GO" id="GO:0004658">
    <property type="term" value="F:propionyl-CoA carboxylase activity"/>
    <property type="evidence" value="ECO:0007669"/>
    <property type="project" value="InterPro"/>
</dbReference>
<dbReference type="Proteomes" id="UP000216311">
    <property type="component" value="Unassembled WGS sequence"/>
</dbReference>
<evidence type="ECO:0000313" key="2">
    <source>
        <dbReference type="EMBL" id="OYO21024.1"/>
    </source>
</evidence>
<dbReference type="InterPro" id="IPR032716">
    <property type="entry name" value="ACC_epsilon"/>
</dbReference>
<sequence length="74" mass="7689">MSEADSPATPTFEVVSGSPSAEELAAIVTVLSAASAANGDSTPPSDRPRAGGWKSYWRTVRREHRPGPGAWGGH</sequence>
<protein>
    <recommendedName>
        <fullName evidence="4">Acyl-CoA carboxylase subunit epsilon</fullName>
    </recommendedName>
</protein>
<dbReference type="OrthoDB" id="3731319at2"/>
<feature type="region of interest" description="Disordered" evidence="1">
    <location>
        <begin position="36"/>
        <end position="74"/>
    </location>
</feature>
<evidence type="ECO:0000256" key="1">
    <source>
        <dbReference type="SAM" id="MobiDB-lite"/>
    </source>
</evidence>
<organism evidence="2 3">
    <name type="scientific">Enemella dayhoffiae</name>
    <dbReference type="NCBI Taxonomy" id="2016507"/>
    <lineage>
        <taxon>Bacteria</taxon>
        <taxon>Bacillati</taxon>
        <taxon>Actinomycetota</taxon>
        <taxon>Actinomycetes</taxon>
        <taxon>Propionibacteriales</taxon>
        <taxon>Propionibacteriaceae</taxon>
        <taxon>Enemella</taxon>
    </lineage>
</organism>
<dbReference type="GO" id="GO:0003989">
    <property type="term" value="F:acetyl-CoA carboxylase activity"/>
    <property type="evidence" value="ECO:0007669"/>
    <property type="project" value="InterPro"/>
</dbReference>
<keyword evidence="3" id="KW-1185">Reference proteome</keyword>
<dbReference type="EMBL" id="NMVQ01000023">
    <property type="protein sequence ID" value="OYO21024.1"/>
    <property type="molecule type" value="Genomic_DNA"/>
</dbReference>
<evidence type="ECO:0008006" key="4">
    <source>
        <dbReference type="Google" id="ProtNLM"/>
    </source>
</evidence>
<name>A0A255H2W6_9ACTN</name>
<dbReference type="AlphaFoldDB" id="A0A255H2W6"/>
<gene>
    <name evidence="2" type="ORF">CGZ93_11200</name>
</gene>
<evidence type="ECO:0000313" key="3">
    <source>
        <dbReference type="Proteomes" id="UP000216311"/>
    </source>
</evidence>
<reference evidence="2 3" key="1">
    <citation type="submission" date="2017-07" db="EMBL/GenBank/DDBJ databases">
        <title>Draft whole genome sequences of clinical Proprionibacteriaceae strains.</title>
        <authorList>
            <person name="Bernier A.-M."/>
            <person name="Bernard K."/>
            <person name="Domingo M.-C."/>
        </authorList>
    </citation>
    <scope>NUCLEOTIDE SEQUENCE [LARGE SCALE GENOMIC DNA]</scope>
    <source>
        <strain evidence="2 3">NML 130396</strain>
    </source>
</reference>
<comment type="caution">
    <text evidence="2">The sequence shown here is derived from an EMBL/GenBank/DDBJ whole genome shotgun (WGS) entry which is preliminary data.</text>
</comment>
<dbReference type="Pfam" id="PF13822">
    <property type="entry name" value="ACC_epsilon"/>
    <property type="match status" value="1"/>
</dbReference>
<dbReference type="RefSeq" id="WP_094364483.1">
    <property type="nucleotide sequence ID" value="NZ_NMVQ01000023.1"/>
</dbReference>